<gene>
    <name evidence="6" type="ORF">DKG75_06505</name>
</gene>
<keyword evidence="7" id="KW-1185">Reference proteome</keyword>
<dbReference type="InterPro" id="IPR028081">
    <property type="entry name" value="Leu-bd"/>
</dbReference>
<keyword evidence="3" id="KW-0813">Transport</keyword>
<dbReference type="PANTHER" id="PTHR30483:SF6">
    <property type="entry name" value="PERIPLASMIC BINDING PROTEIN OF ABC TRANSPORTER FOR NATURAL AMINO ACIDS"/>
    <property type="match status" value="1"/>
</dbReference>
<evidence type="ECO:0000259" key="5">
    <source>
        <dbReference type="Pfam" id="PF13458"/>
    </source>
</evidence>
<dbReference type="CDD" id="cd06347">
    <property type="entry name" value="PBP1_ABC_LivK_ligand_binding-like"/>
    <property type="match status" value="1"/>
</dbReference>
<dbReference type="OrthoDB" id="7374472at2"/>
<dbReference type="AlphaFoldDB" id="A0A317E3N6"/>
<dbReference type="InterPro" id="IPR028082">
    <property type="entry name" value="Peripla_BP_I"/>
</dbReference>
<evidence type="ECO:0000256" key="1">
    <source>
        <dbReference type="ARBA" id="ARBA00010062"/>
    </source>
</evidence>
<name>A0A317E3N6_9PROT</name>
<organism evidence="6 7">
    <name type="scientific">Zavarzinia compransoris</name>
    <dbReference type="NCBI Taxonomy" id="1264899"/>
    <lineage>
        <taxon>Bacteria</taxon>
        <taxon>Pseudomonadati</taxon>
        <taxon>Pseudomonadota</taxon>
        <taxon>Alphaproteobacteria</taxon>
        <taxon>Rhodospirillales</taxon>
        <taxon>Zavarziniaceae</taxon>
        <taxon>Zavarzinia</taxon>
    </lineage>
</organism>
<evidence type="ECO:0000313" key="6">
    <source>
        <dbReference type="EMBL" id="PWR21647.1"/>
    </source>
</evidence>
<dbReference type="EMBL" id="QGLF01000002">
    <property type="protein sequence ID" value="PWR21647.1"/>
    <property type="molecule type" value="Genomic_DNA"/>
</dbReference>
<evidence type="ECO:0000313" key="7">
    <source>
        <dbReference type="Proteomes" id="UP000246077"/>
    </source>
</evidence>
<feature type="region of interest" description="Disordered" evidence="4">
    <location>
        <begin position="1"/>
        <end position="42"/>
    </location>
</feature>
<dbReference type="InterPro" id="IPR051010">
    <property type="entry name" value="BCAA_transport"/>
</dbReference>
<dbReference type="SUPFAM" id="SSF53822">
    <property type="entry name" value="Periplasmic binding protein-like I"/>
    <property type="match status" value="1"/>
</dbReference>
<dbReference type="Gene3D" id="3.40.50.2300">
    <property type="match status" value="2"/>
</dbReference>
<dbReference type="Pfam" id="PF13458">
    <property type="entry name" value="Peripla_BP_6"/>
    <property type="match status" value="1"/>
</dbReference>
<comment type="similarity">
    <text evidence="1">Belongs to the leucine-binding protein family.</text>
</comment>
<keyword evidence="3" id="KW-0029">Amino-acid transport</keyword>
<protein>
    <submittedName>
        <fullName evidence="6">ABC transporter substrate-binding protein</fullName>
    </submittedName>
</protein>
<reference evidence="7" key="1">
    <citation type="submission" date="2018-05" db="EMBL/GenBank/DDBJ databases">
        <title>Zavarzinia sp. HR-AS.</title>
        <authorList>
            <person name="Lee Y."/>
            <person name="Jeon C.O."/>
        </authorList>
    </citation>
    <scope>NUCLEOTIDE SEQUENCE [LARGE SCALE GENOMIC DNA]</scope>
    <source>
        <strain evidence="7">DSM 1231</strain>
    </source>
</reference>
<evidence type="ECO:0000256" key="3">
    <source>
        <dbReference type="ARBA" id="ARBA00022970"/>
    </source>
</evidence>
<dbReference type="Proteomes" id="UP000246077">
    <property type="component" value="Unassembled WGS sequence"/>
</dbReference>
<dbReference type="PANTHER" id="PTHR30483">
    <property type="entry name" value="LEUCINE-SPECIFIC-BINDING PROTEIN"/>
    <property type="match status" value="1"/>
</dbReference>
<sequence>MSSKGAGSSFTAPARISPATRPSSNPISAPWPRRPARRTLEGGTMKMVKKGILGLVATLGLAAVTAPAVRAEEVVVGLLPALTGSAAPPYGVPAYRGMQVALDEIKDTNMLGDITLKVIVEDYGSDKAQAITLATRFAKLDRVSAIIGPIGTAHSSAVAPLVNEEKVPMMAMGVSETITAAGPWAFKNFELPAQTMMGIAHYSVDTLKTKRAALVFMRDGDGYVAWKNTVKEIFEKAGVEIVAEEGIVTAETNFTALATKLVALEPDLILLSTFPENGANVLLQARQAGLDAATRIIGGSSLSTPQYTKIGGEAVEGTYLPTEYLLASQAPANVHFVELYRKKFGNDPDQYAATGYTMMMVVANAIKTAGGGDREKIRNAMAATKDLPTPMGKGTFTFDEKNNPHYGSVLVRIENGELAEVK</sequence>
<evidence type="ECO:0000256" key="4">
    <source>
        <dbReference type="SAM" id="MobiDB-lite"/>
    </source>
</evidence>
<dbReference type="GO" id="GO:0006865">
    <property type="term" value="P:amino acid transport"/>
    <property type="evidence" value="ECO:0007669"/>
    <property type="project" value="UniProtKB-KW"/>
</dbReference>
<comment type="caution">
    <text evidence="6">The sequence shown here is derived from an EMBL/GenBank/DDBJ whole genome shotgun (WGS) entry which is preliminary data.</text>
</comment>
<evidence type="ECO:0000256" key="2">
    <source>
        <dbReference type="ARBA" id="ARBA00022729"/>
    </source>
</evidence>
<proteinExistence type="inferred from homology"/>
<feature type="compositionally biased region" description="Polar residues" evidence="4">
    <location>
        <begin position="1"/>
        <end position="11"/>
    </location>
</feature>
<keyword evidence="2" id="KW-0732">Signal</keyword>
<feature type="domain" description="Leucine-binding protein" evidence="5">
    <location>
        <begin position="74"/>
        <end position="416"/>
    </location>
</feature>
<accession>A0A317E3N6</accession>